<dbReference type="AlphaFoldDB" id="A0A9W9EVC9"/>
<protein>
    <recommendedName>
        <fullName evidence="3">Fungal N-terminal domain-containing protein</fullName>
    </recommendedName>
</protein>
<comment type="caution">
    <text evidence="1">The sequence shown here is derived from an EMBL/GenBank/DDBJ whole genome shotgun (WGS) entry which is preliminary data.</text>
</comment>
<gene>
    <name evidence="1" type="ORF">N7456_012329</name>
</gene>
<name>A0A9W9EVC9_9EURO</name>
<evidence type="ECO:0000313" key="1">
    <source>
        <dbReference type="EMBL" id="KAJ5088713.1"/>
    </source>
</evidence>
<reference evidence="1" key="2">
    <citation type="journal article" date="2023" name="IMA Fungus">
        <title>Comparative genomic study of the Penicillium genus elucidates a diverse pangenome and 15 lateral gene transfer events.</title>
        <authorList>
            <person name="Petersen C."/>
            <person name="Sorensen T."/>
            <person name="Nielsen M.R."/>
            <person name="Sondergaard T.E."/>
            <person name="Sorensen J.L."/>
            <person name="Fitzpatrick D.A."/>
            <person name="Frisvad J.C."/>
            <person name="Nielsen K.L."/>
        </authorList>
    </citation>
    <scope>NUCLEOTIDE SEQUENCE</scope>
    <source>
        <strain evidence="1">IBT 30069</strain>
    </source>
</reference>
<evidence type="ECO:0000313" key="2">
    <source>
        <dbReference type="Proteomes" id="UP001149165"/>
    </source>
</evidence>
<proteinExistence type="predicted"/>
<reference evidence="1" key="1">
    <citation type="submission" date="2022-11" db="EMBL/GenBank/DDBJ databases">
        <authorList>
            <person name="Petersen C."/>
        </authorList>
    </citation>
    <scope>NUCLEOTIDE SEQUENCE</scope>
    <source>
        <strain evidence="1">IBT 30069</strain>
    </source>
</reference>
<keyword evidence="2" id="KW-1185">Reference proteome</keyword>
<dbReference type="Proteomes" id="UP001149165">
    <property type="component" value="Unassembled WGS sequence"/>
</dbReference>
<evidence type="ECO:0008006" key="3">
    <source>
        <dbReference type="Google" id="ProtNLM"/>
    </source>
</evidence>
<accession>A0A9W9EVC9</accession>
<dbReference type="OrthoDB" id="1577640at2759"/>
<organism evidence="1 2">
    <name type="scientific">Penicillium angulare</name>
    <dbReference type="NCBI Taxonomy" id="116970"/>
    <lineage>
        <taxon>Eukaryota</taxon>
        <taxon>Fungi</taxon>
        <taxon>Dikarya</taxon>
        <taxon>Ascomycota</taxon>
        <taxon>Pezizomycotina</taxon>
        <taxon>Eurotiomycetes</taxon>
        <taxon>Eurotiomycetidae</taxon>
        <taxon>Eurotiales</taxon>
        <taxon>Aspergillaceae</taxon>
        <taxon>Penicillium</taxon>
    </lineage>
</organism>
<dbReference type="EMBL" id="JAPQKH010000007">
    <property type="protein sequence ID" value="KAJ5088713.1"/>
    <property type="molecule type" value="Genomic_DNA"/>
</dbReference>
<sequence>MVDPVGLISLGITVCQGLLTYYDQYKSFSEETNNILRRVNSLNGIFQALHDVLADAQTVNSSTSAKSKIALRCIADCEDGIKRLNDMLSKVMEHESGNSSRAKIFDRAMYPFRRKTLLGLLDTTRELQENLDTALHLLELFPDPSVLQSLIVQHQQVDRGIGELTTQIEPRRRRSRRRCTCFPYGQTSFDHKEGCRLYLTGQKFRGLHAKHVFCNKFLTFSVKIAFGITTGAGGFAICPPLEIQTMVVSSPAFEVLRSLDSKLSFAGPWERNRYSIAWAKDAFITVDQLFQDRRASLTDIDVFGKTIAHCIADIVQHFFSRRRPYNDATKASFVNIVSERELGKILINSLNRQGKSFFDVFIISGTNLPGNNRVDKDALRFWQTFLDEDSYWSLGTPGDHEDMNFLSLSFFEDFKDSIAVQDISTSEALEPLINRDVRLLKSNIEKGVKMPLYLYAFWTEGFQVLLNAGYSLSLQDSSMRLFFQIGHAEALRNILSTEGFILGRLSMRAITGITRIAGLYEITLEIIRLVVSKLGERRRRLQNLAARHLPSEILKDLMPNSNTLLGFQASQVYKLLKEYHVEFNDIEDDEGWVVYMHIAGNPIIADMLWTSGFRDIDEIDSHGFTTLMSRHDPWFSPSLAYADWLIKKGADIYLRRKGIPSLHYVAYNSSWRQGLRKWNKVSEAEERMLRLILEDDCQDSCDCACSIGGCYAATLLWHFDRDFIELTDMRFLSDFFKMKACLSRPRKMMSSLQKSLAKHAIPILRVLTFDALGIPHTCRHNLKDRPDPDEINDSMGDVAFLEELMLELIPMTNGSIGWKKYWINLLARRISGK</sequence>